<dbReference type="InterPro" id="IPR002937">
    <property type="entry name" value="Amino_oxidase"/>
</dbReference>
<dbReference type="InterPro" id="IPR036188">
    <property type="entry name" value="FAD/NAD-bd_sf"/>
</dbReference>
<proteinExistence type="predicted"/>
<reference evidence="2 3" key="1">
    <citation type="submission" date="2019-03" db="EMBL/GenBank/DDBJ databases">
        <title>Sequencing the genomes of 1000 actinobacteria strains.</title>
        <authorList>
            <person name="Klenk H.-P."/>
        </authorList>
    </citation>
    <scope>NUCLEOTIDE SEQUENCE [LARGE SCALE GENOMIC DNA]</scope>
    <source>
        <strain evidence="2 3">DSM 18936</strain>
    </source>
</reference>
<evidence type="ECO:0000259" key="1">
    <source>
        <dbReference type="Pfam" id="PF01593"/>
    </source>
</evidence>
<dbReference type="Gene3D" id="3.90.660.10">
    <property type="match status" value="1"/>
</dbReference>
<protein>
    <recommendedName>
        <fullName evidence="1">Amine oxidase domain-containing protein</fullName>
    </recommendedName>
</protein>
<dbReference type="EMBL" id="SOAU01000001">
    <property type="protein sequence ID" value="TDT15160.1"/>
    <property type="molecule type" value="Genomic_DNA"/>
</dbReference>
<keyword evidence="3" id="KW-1185">Reference proteome</keyword>
<evidence type="ECO:0000313" key="2">
    <source>
        <dbReference type="EMBL" id="TDT15160.1"/>
    </source>
</evidence>
<accession>A0A4R7HWI4</accession>
<dbReference type="GO" id="GO:0016491">
    <property type="term" value="F:oxidoreductase activity"/>
    <property type="evidence" value="ECO:0007669"/>
    <property type="project" value="InterPro"/>
</dbReference>
<dbReference type="Proteomes" id="UP000294558">
    <property type="component" value="Unassembled WGS sequence"/>
</dbReference>
<dbReference type="PANTHER" id="PTHR16128:SF5">
    <property type="entry name" value="FAD_NAD(P)-BINDING OXIDOREDUCTASE FAMILY PROTEIN"/>
    <property type="match status" value="1"/>
</dbReference>
<sequence>MRVAVVGAGIAGLSAAARLATDHDVVVLERNDTIGGRLGTIAIGDATFDAGAQFFTVRGDDLRARTDDWLERGIAFEWCRGFGAADGYPRYAGTGGMSTLAVDLADGLDVRTRHMVFSLERLEDGWSVMLDDASRLEVDAVVITCPVAQAWALLAQSDVELPDELARSDFRRIIAALLTLDGPSTVPEPGGVQLDPADPDAVFGFVADNQRKGISDVSAVTVHASWAWSSDHWDDSDADVTEQLVAGLSEWVDPASIVATTIRRWRFAAPADPWPDPCWIDEEHRVVVAGDLFAGPKIEGAFDSGVAAAAAVAGFVEP</sequence>
<evidence type="ECO:0000313" key="3">
    <source>
        <dbReference type="Proteomes" id="UP000294558"/>
    </source>
</evidence>
<comment type="caution">
    <text evidence="2">The sequence shown here is derived from an EMBL/GenBank/DDBJ whole genome shotgun (WGS) entry which is preliminary data.</text>
</comment>
<dbReference type="PANTHER" id="PTHR16128">
    <property type="entry name" value="FAD/NAD(P)-BINDING OXIDOREDUCTASE FAMILY PROTEIN"/>
    <property type="match status" value="1"/>
</dbReference>
<dbReference type="RefSeq" id="WP_133867640.1">
    <property type="nucleotide sequence ID" value="NZ_SOAU01000001.1"/>
</dbReference>
<dbReference type="OrthoDB" id="5792777at2"/>
<feature type="domain" description="Amine oxidase" evidence="1">
    <location>
        <begin position="92"/>
        <end position="312"/>
    </location>
</feature>
<organism evidence="2 3">
    <name type="scientific">Ilumatobacter fluminis</name>
    <dbReference type="NCBI Taxonomy" id="467091"/>
    <lineage>
        <taxon>Bacteria</taxon>
        <taxon>Bacillati</taxon>
        <taxon>Actinomycetota</taxon>
        <taxon>Acidimicrobiia</taxon>
        <taxon>Acidimicrobiales</taxon>
        <taxon>Ilumatobacteraceae</taxon>
        <taxon>Ilumatobacter</taxon>
    </lineage>
</organism>
<dbReference type="Pfam" id="PF01593">
    <property type="entry name" value="Amino_oxidase"/>
    <property type="match status" value="1"/>
</dbReference>
<name>A0A4R7HWI4_9ACTN</name>
<dbReference type="SUPFAM" id="SSF51905">
    <property type="entry name" value="FAD/NAD(P)-binding domain"/>
    <property type="match status" value="1"/>
</dbReference>
<dbReference type="Gene3D" id="3.50.50.60">
    <property type="entry name" value="FAD/NAD(P)-binding domain"/>
    <property type="match status" value="1"/>
</dbReference>
<dbReference type="Pfam" id="PF13450">
    <property type="entry name" value="NAD_binding_8"/>
    <property type="match status" value="1"/>
</dbReference>
<dbReference type="AlphaFoldDB" id="A0A4R7HWI4"/>
<gene>
    <name evidence="2" type="ORF">BDK89_0722</name>
</gene>